<sequence>MKHISDKDIDREISMYIFDNFEL</sequence>
<evidence type="ECO:0000313" key="1">
    <source>
        <dbReference type="EMBL" id="SVB23213.1"/>
    </source>
</evidence>
<protein>
    <submittedName>
        <fullName evidence="1">Uncharacterized protein</fullName>
    </submittedName>
</protein>
<organism evidence="1">
    <name type="scientific">marine metagenome</name>
    <dbReference type="NCBI Taxonomy" id="408172"/>
    <lineage>
        <taxon>unclassified sequences</taxon>
        <taxon>metagenomes</taxon>
        <taxon>ecological metagenomes</taxon>
    </lineage>
</organism>
<name>A0A382CD39_9ZZZZ</name>
<dbReference type="EMBL" id="UINC01033627">
    <property type="protein sequence ID" value="SVB23213.1"/>
    <property type="molecule type" value="Genomic_DNA"/>
</dbReference>
<reference evidence="1" key="1">
    <citation type="submission" date="2018-05" db="EMBL/GenBank/DDBJ databases">
        <authorList>
            <person name="Lanie J.A."/>
            <person name="Ng W.-L."/>
            <person name="Kazmierczak K.M."/>
            <person name="Andrzejewski T.M."/>
            <person name="Davidsen T.M."/>
            <person name="Wayne K.J."/>
            <person name="Tettelin H."/>
            <person name="Glass J.I."/>
            <person name="Rusch D."/>
            <person name="Podicherti R."/>
            <person name="Tsui H.-C.T."/>
            <person name="Winkler M.E."/>
        </authorList>
    </citation>
    <scope>NUCLEOTIDE SEQUENCE</scope>
</reference>
<proteinExistence type="predicted"/>
<dbReference type="AlphaFoldDB" id="A0A382CD39"/>
<accession>A0A382CD39</accession>
<gene>
    <name evidence="1" type="ORF">METZ01_LOCUS176067</name>
</gene>